<dbReference type="InterPro" id="IPR036866">
    <property type="entry name" value="RibonucZ/Hydroxyglut_hydro"/>
</dbReference>
<organism evidence="1 2">
    <name type="scientific">Lacihabitans soyangensis</name>
    <dbReference type="NCBI Taxonomy" id="869394"/>
    <lineage>
        <taxon>Bacteria</taxon>
        <taxon>Pseudomonadati</taxon>
        <taxon>Bacteroidota</taxon>
        <taxon>Cytophagia</taxon>
        <taxon>Cytophagales</taxon>
        <taxon>Leadbetterellaceae</taxon>
        <taxon>Lacihabitans</taxon>
    </lineage>
</organism>
<dbReference type="PANTHER" id="PTHR30619">
    <property type="entry name" value="DNA INTERNALIZATION/COMPETENCE PROTEIN COMEC/REC2"/>
    <property type="match status" value="1"/>
</dbReference>
<dbReference type="Proteomes" id="UP001204144">
    <property type="component" value="Unassembled WGS sequence"/>
</dbReference>
<dbReference type="AlphaFoldDB" id="A0AAE3H6C8"/>
<gene>
    <name evidence="1" type="ORF">EGI31_18130</name>
</gene>
<reference evidence="1 2" key="1">
    <citation type="submission" date="2018-11" db="EMBL/GenBank/DDBJ databases">
        <title>Novel bacteria species description.</title>
        <authorList>
            <person name="Han J.-H."/>
        </authorList>
    </citation>
    <scope>NUCLEOTIDE SEQUENCE [LARGE SCALE GENOMIC DNA]</scope>
    <source>
        <strain evidence="1 2">KCTC23259</strain>
    </source>
</reference>
<dbReference type="Gene3D" id="3.60.15.10">
    <property type="entry name" value="Ribonuclease Z/Hydroxyacylglutathione hydrolase-like"/>
    <property type="match status" value="1"/>
</dbReference>
<evidence type="ECO:0008006" key="3">
    <source>
        <dbReference type="Google" id="ProtNLM"/>
    </source>
</evidence>
<proteinExistence type="predicted"/>
<dbReference type="PANTHER" id="PTHR30619:SF1">
    <property type="entry name" value="RECOMBINATION PROTEIN 2"/>
    <property type="match status" value="1"/>
</dbReference>
<dbReference type="EMBL" id="RJUF01000177">
    <property type="protein sequence ID" value="MCP9764861.1"/>
    <property type="molecule type" value="Genomic_DNA"/>
</dbReference>
<evidence type="ECO:0000313" key="1">
    <source>
        <dbReference type="EMBL" id="MCP9764861.1"/>
    </source>
</evidence>
<comment type="caution">
    <text evidence="1">The sequence shown here is derived from an EMBL/GenBank/DDBJ whole genome shotgun (WGS) entry which is preliminary data.</text>
</comment>
<keyword evidence="2" id="KW-1185">Reference proteome</keyword>
<sequence>MGCSFIYQKNKSMAKLDTSKYVEGVNNYYYTFAEFPDAKVFKDENSKDWVQHLLFGDFIQIVDLEIKNNRVKVKARNNFGWISVSKIRKERVLEVNFIDIGQGDGCHLVTPDDEHFIIDAGEGDNMNRYLTWRFNLYKKNVPIKLDFKAIISHGDMDHYGGFRDLFKNKALRFSNVYHQGIVERPEAGKVSFGKIEEGLITELVSNTTEMKAIITDPNKLSGKGSTYPKTLAEALKSNPNVNFKMLNIENNYLDAFTDQNFVNGKEFSMKILGPIPQTKNGKKGLKSIDKGGKDKNGHSVIIKLKYGNLRLLLGGDLNEEFGKIMHKHYADNNILDELIVDAAKACHHGSNHFDLDFLKAVNAAATVISSGDDEPYSHPRPDTLGALGKHGYGDRPMIFSTELARSNKEITYKNLINLNDWGKKVADLKLQRKAINDGNAPNKAELLKELDVKTTDIQKDINSFLTRFGMINLRSDGNRMIIAQKYERDAPSGKWDIQEMEFDTNTGRFERKG</sequence>
<dbReference type="InterPro" id="IPR052159">
    <property type="entry name" value="Competence_DNA_uptake"/>
</dbReference>
<accession>A0AAE3H6C8</accession>
<name>A0AAE3H6C8_9BACT</name>
<protein>
    <recommendedName>
        <fullName evidence="3">MBL fold metallo-hydrolase</fullName>
    </recommendedName>
</protein>
<evidence type="ECO:0000313" key="2">
    <source>
        <dbReference type="Proteomes" id="UP001204144"/>
    </source>
</evidence>
<dbReference type="SUPFAM" id="SSF56281">
    <property type="entry name" value="Metallo-hydrolase/oxidoreductase"/>
    <property type="match status" value="1"/>
</dbReference>